<proteinExistence type="inferred from homology"/>
<dbReference type="InterPro" id="IPR034193">
    <property type="entry name" value="PCSK9_ProteinaseK-like"/>
</dbReference>
<feature type="active site" description="Charge relay system" evidence="5">
    <location>
        <position position="190"/>
    </location>
</feature>
<sequence>MLLFLVIPLLFVTGTESSAPLLQTEDIIPGQYIVKIKSHDLVSEFREKMAEQSLKSMQSYGGIGHVKLLFSLEADPTVLVFELDYKSLTLVLSHPAVDYVEEDGTNQPDDDIIEHPDTYLQTQPPSNWGLDRINQEESTLDRNVSFFGNGFGVNIYVIDSGINDLHRDFECRALKAFDVFGSDGRDCKGHGTQVAGVAASKTWGVAKAASIHSVRTLDCRGIGRTSDMAAAIDWVTANAKAPCVATLSFSRKTSSLTIDNAVKGLAESGCLPVAAGTNNVQEVASDFNACTRSPARSPYAITVGAIAWSNDEKASFTRFGVCLDIFAPGHFIRTTSSDGNYVTASGTSLAVPFVAGVAALHLASGMSTQDVRKRILEDAIICTIPDAGKGSPNRLLYTEPGAY</sequence>
<dbReference type="OrthoDB" id="206201at2759"/>
<dbReference type="FunFam" id="3.40.50.200:FF:000016">
    <property type="entry name" value="Proprotein convertase subtilisin/kexin type 9"/>
    <property type="match status" value="1"/>
</dbReference>
<dbReference type="CDD" id="cd04077">
    <property type="entry name" value="Peptidases_S8_PCSK9_ProteinaseK_like"/>
    <property type="match status" value="1"/>
</dbReference>
<dbReference type="RefSeq" id="XP_038077122.1">
    <property type="nucleotide sequence ID" value="XM_038221194.1"/>
</dbReference>
<dbReference type="PROSITE" id="PS00137">
    <property type="entry name" value="SUBTILASE_HIS"/>
    <property type="match status" value="1"/>
</dbReference>
<dbReference type="InterPro" id="IPR023828">
    <property type="entry name" value="Peptidase_S8_Ser-AS"/>
</dbReference>
<organism evidence="9 10">
    <name type="scientific">Patiria miniata</name>
    <name type="common">Bat star</name>
    <name type="synonym">Asterina miniata</name>
    <dbReference type="NCBI Taxonomy" id="46514"/>
    <lineage>
        <taxon>Eukaryota</taxon>
        <taxon>Metazoa</taxon>
        <taxon>Echinodermata</taxon>
        <taxon>Eleutherozoa</taxon>
        <taxon>Asterozoa</taxon>
        <taxon>Asteroidea</taxon>
        <taxon>Valvatacea</taxon>
        <taxon>Valvatida</taxon>
        <taxon>Asterinidae</taxon>
        <taxon>Patiria</taxon>
    </lineage>
</organism>
<dbReference type="PROSITE" id="PS51892">
    <property type="entry name" value="SUBTILASE"/>
    <property type="match status" value="1"/>
</dbReference>
<feature type="chain" id="PRO_5037286945" description="Peptidase S8/S53 domain-containing protein" evidence="7">
    <location>
        <begin position="18"/>
        <end position="403"/>
    </location>
</feature>
<keyword evidence="2 5" id="KW-0645">Protease</keyword>
<feature type="signal peptide" evidence="7">
    <location>
        <begin position="1"/>
        <end position="17"/>
    </location>
</feature>
<dbReference type="PANTHER" id="PTHR43806:SF58">
    <property type="entry name" value="ALKALINE PROTEASE 1-RELATED"/>
    <property type="match status" value="1"/>
</dbReference>
<feature type="active site" description="Charge relay system" evidence="5">
    <location>
        <position position="348"/>
    </location>
</feature>
<accession>A0A914BNQ5</accession>
<comment type="similarity">
    <text evidence="1 5 6">Belongs to the peptidase S8 family.</text>
</comment>
<dbReference type="PROSITE" id="PS00138">
    <property type="entry name" value="SUBTILASE_SER"/>
    <property type="match status" value="1"/>
</dbReference>
<evidence type="ECO:0000256" key="2">
    <source>
        <dbReference type="ARBA" id="ARBA00022670"/>
    </source>
</evidence>
<name>A0A914BNQ5_PATMI</name>
<keyword evidence="4 5" id="KW-0720">Serine protease</keyword>
<feature type="active site" description="Charge relay system" evidence="5">
    <location>
        <position position="159"/>
    </location>
</feature>
<evidence type="ECO:0000313" key="10">
    <source>
        <dbReference type="Proteomes" id="UP000887568"/>
    </source>
</evidence>
<dbReference type="GeneID" id="119744970"/>
<evidence type="ECO:0000256" key="3">
    <source>
        <dbReference type="ARBA" id="ARBA00022801"/>
    </source>
</evidence>
<dbReference type="Gene3D" id="3.30.70.80">
    <property type="entry name" value="Peptidase S8 propeptide/proteinase inhibitor I9"/>
    <property type="match status" value="1"/>
</dbReference>
<dbReference type="PANTHER" id="PTHR43806">
    <property type="entry name" value="PEPTIDASE S8"/>
    <property type="match status" value="1"/>
</dbReference>
<evidence type="ECO:0000313" key="9">
    <source>
        <dbReference type="EnsemblMetazoa" id="XP_038077122.1"/>
    </source>
</evidence>
<dbReference type="InterPro" id="IPR050131">
    <property type="entry name" value="Peptidase_S8_subtilisin-like"/>
</dbReference>
<evidence type="ECO:0000256" key="5">
    <source>
        <dbReference type="PROSITE-ProRule" id="PRU01240"/>
    </source>
</evidence>
<reference evidence="9" key="1">
    <citation type="submission" date="2022-11" db="UniProtKB">
        <authorList>
            <consortium name="EnsemblMetazoa"/>
        </authorList>
    </citation>
    <scope>IDENTIFICATION</scope>
</reference>
<dbReference type="GO" id="GO:0006508">
    <property type="term" value="P:proteolysis"/>
    <property type="evidence" value="ECO:0007669"/>
    <property type="project" value="UniProtKB-KW"/>
</dbReference>
<feature type="domain" description="Peptidase S8/S53" evidence="8">
    <location>
        <begin position="152"/>
        <end position="385"/>
    </location>
</feature>
<evidence type="ECO:0000256" key="4">
    <source>
        <dbReference type="ARBA" id="ARBA00022825"/>
    </source>
</evidence>
<dbReference type="Pfam" id="PF00082">
    <property type="entry name" value="Peptidase_S8"/>
    <property type="match status" value="1"/>
</dbReference>
<dbReference type="Gene3D" id="3.40.50.200">
    <property type="entry name" value="Peptidase S8/S53 domain"/>
    <property type="match status" value="1"/>
</dbReference>
<keyword evidence="7" id="KW-0732">Signal</keyword>
<protein>
    <recommendedName>
        <fullName evidence="8">Peptidase S8/S53 domain-containing protein</fullName>
    </recommendedName>
</protein>
<keyword evidence="10" id="KW-1185">Reference proteome</keyword>
<dbReference type="InterPro" id="IPR000209">
    <property type="entry name" value="Peptidase_S8/S53_dom"/>
</dbReference>
<evidence type="ECO:0000256" key="6">
    <source>
        <dbReference type="RuleBase" id="RU003355"/>
    </source>
</evidence>
<dbReference type="OMA" id="ANAKAPC"/>
<dbReference type="GO" id="GO:0005615">
    <property type="term" value="C:extracellular space"/>
    <property type="evidence" value="ECO:0007669"/>
    <property type="project" value="TreeGrafter"/>
</dbReference>
<dbReference type="SUPFAM" id="SSF52743">
    <property type="entry name" value="Subtilisin-like"/>
    <property type="match status" value="1"/>
</dbReference>
<dbReference type="InterPro" id="IPR037045">
    <property type="entry name" value="S8pro/Inhibitor_I9_sf"/>
</dbReference>
<dbReference type="InterPro" id="IPR015500">
    <property type="entry name" value="Peptidase_S8_subtilisin-rel"/>
</dbReference>
<keyword evidence="3 5" id="KW-0378">Hydrolase</keyword>
<evidence type="ECO:0000256" key="1">
    <source>
        <dbReference type="ARBA" id="ARBA00011073"/>
    </source>
</evidence>
<dbReference type="Proteomes" id="UP000887568">
    <property type="component" value="Unplaced"/>
</dbReference>
<dbReference type="PROSITE" id="PS00136">
    <property type="entry name" value="SUBTILASE_ASP"/>
    <property type="match status" value="1"/>
</dbReference>
<dbReference type="PRINTS" id="PR00723">
    <property type="entry name" value="SUBTILISIN"/>
</dbReference>
<dbReference type="InterPro" id="IPR023827">
    <property type="entry name" value="Peptidase_S8_Asp-AS"/>
</dbReference>
<evidence type="ECO:0000256" key="7">
    <source>
        <dbReference type="SAM" id="SignalP"/>
    </source>
</evidence>
<dbReference type="InterPro" id="IPR036852">
    <property type="entry name" value="Peptidase_S8/S53_dom_sf"/>
</dbReference>
<dbReference type="EnsemblMetazoa" id="XM_038221194.1">
    <property type="protein sequence ID" value="XP_038077122.1"/>
    <property type="gene ID" value="LOC119744970"/>
</dbReference>
<evidence type="ECO:0000259" key="8">
    <source>
        <dbReference type="Pfam" id="PF00082"/>
    </source>
</evidence>
<dbReference type="GO" id="GO:0004252">
    <property type="term" value="F:serine-type endopeptidase activity"/>
    <property type="evidence" value="ECO:0007669"/>
    <property type="project" value="UniProtKB-UniRule"/>
</dbReference>
<dbReference type="InterPro" id="IPR022398">
    <property type="entry name" value="Peptidase_S8_His-AS"/>
</dbReference>
<dbReference type="AlphaFoldDB" id="A0A914BNQ5"/>